<name>A0A6S6RWY2_9BACT</name>
<feature type="coiled-coil region" evidence="1">
    <location>
        <begin position="23"/>
        <end position="61"/>
    </location>
</feature>
<proteinExistence type="predicted"/>
<dbReference type="Gene3D" id="2.40.160.10">
    <property type="entry name" value="Porin"/>
    <property type="match status" value="1"/>
</dbReference>
<dbReference type="AlphaFoldDB" id="A0A6S6RWY2"/>
<organism evidence="2">
    <name type="scientific">uncultured Sulfurovum sp</name>
    <dbReference type="NCBI Taxonomy" id="269237"/>
    <lineage>
        <taxon>Bacteria</taxon>
        <taxon>Pseudomonadati</taxon>
        <taxon>Campylobacterota</taxon>
        <taxon>Epsilonproteobacteria</taxon>
        <taxon>Campylobacterales</taxon>
        <taxon>Sulfurovaceae</taxon>
        <taxon>Sulfurovum</taxon>
        <taxon>environmental samples</taxon>
    </lineage>
</organism>
<evidence type="ECO:0000256" key="1">
    <source>
        <dbReference type="SAM" id="Coils"/>
    </source>
</evidence>
<gene>
    <name evidence="2" type="ORF">HELGO_WM9768</name>
</gene>
<reference evidence="2" key="1">
    <citation type="submission" date="2020-01" db="EMBL/GenBank/DDBJ databases">
        <authorList>
            <person name="Meier V. D."/>
            <person name="Meier V D."/>
        </authorList>
    </citation>
    <scope>NUCLEOTIDE SEQUENCE</scope>
    <source>
        <strain evidence="2">HLG_WM_MAG_04</strain>
    </source>
</reference>
<dbReference type="SUPFAM" id="SSF56935">
    <property type="entry name" value="Porins"/>
    <property type="match status" value="1"/>
</dbReference>
<dbReference type="InterPro" id="IPR023614">
    <property type="entry name" value="Porin_dom_sf"/>
</dbReference>
<evidence type="ECO:0008006" key="3">
    <source>
        <dbReference type="Google" id="ProtNLM"/>
    </source>
</evidence>
<sequence>MNNITKITLSMVTASSLTLGATNAELEAELNTLKAEFKNFKKEQTATNEALVEEVAGAETQGSATTSTTNSGSKYESVSDLGLAASKVYHSDSAVSIGGYGEYTFRKYSDYKNNSNAATNATLNKATSNVARFVPYFGYKFNDWIVMNTEIEFEDGGARSDNTKNYKYAIVEFSYLDFLFDEKYNLRVGHVLVPFGNINLNHEPTSFLTAQRPLVESYIIPSTWHTNGALVYGKKDKWNYYAGVVTSPDASNFTEGRFIQQGRLGAKQYTDDLTYVARVGYNVMPGLDIGGSVSYGESSNVADIDMTMGEVHATYKNHGFDVQALAVAGKLGGDYQNLNTETLSGEVNGQYLTVGYDVLNTVKTSQKLFAVAEIERLNMDAKDETAVMDNNKFFEYTAGIAYYPDPKVVVKAEYNLKDYNKLSKLADEEAIQATLGFIF</sequence>
<protein>
    <recommendedName>
        <fullName evidence="3">Porin</fullName>
    </recommendedName>
</protein>
<evidence type="ECO:0000313" key="2">
    <source>
        <dbReference type="EMBL" id="CAA6800567.1"/>
    </source>
</evidence>
<accession>A0A6S6RWY2</accession>
<keyword evidence="1" id="KW-0175">Coiled coil</keyword>
<dbReference type="EMBL" id="CACVAX010000001">
    <property type="protein sequence ID" value="CAA6800567.1"/>
    <property type="molecule type" value="Genomic_DNA"/>
</dbReference>